<evidence type="ECO:0000313" key="3">
    <source>
        <dbReference type="EMBL" id="TGE35097.1"/>
    </source>
</evidence>
<evidence type="ECO:0000256" key="1">
    <source>
        <dbReference type="SAM" id="Phobius"/>
    </source>
</evidence>
<keyword evidence="4" id="KW-1185">Reference proteome</keyword>
<accession>A0A4Z0QZC0</accession>
<feature type="transmembrane region" description="Helical" evidence="1">
    <location>
        <begin position="84"/>
        <end position="100"/>
    </location>
</feature>
<name>A0A4Z0QZC0_9FIRM</name>
<organism evidence="3 4">
    <name type="scientific">Desulfosporosinus fructosivorans</name>
    <dbReference type="NCBI Taxonomy" id="2018669"/>
    <lineage>
        <taxon>Bacteria</taxon>
        <taxon>Bacillati</taxon>
        <taxon>Bacillota</taxon>
        <taxon>Clostridia</taxon>
        <taxon>Eubacteriales</taxon>
        <taxon>Desulfitobacteriaceae</taxon>
        <taxon>Desulfosporosinus</taxon>
    </lineage>
</organism>
<dbReference type="InterPro" id="IPR058581">
    <property type="entry name" value="TM_HPP"/>
</dbReference>
<dbReference type="Pfam" id="PF04982">
    <property type="entry name" value="TM_HPP"/>
    <property type="match status" value="1"/>
</dbReference>
<dbReference type="AlphaFoldDB" id="A0A4Z0QZC0"/>
<proteinExistence type="predicted"/>
<feature type="transmembrane region" description="Helical" evidence="1">
    <location>
        <begin position="53"/>
        <end position="78"/>
    </location>
</feature>
<keyword evidence="1" id="KW-0472">Membrane</keyword>
<reference evidence="3 4" key="1">
    <citation type="submission" date="2019-03" db="EMBL/GenBank/DDBJ databases">
        <title>Draft Genome Sequence of Desulfosporosinus fructosivorans Strain 63.6F, Isolated from Marine Sediment in the Baltic Sea.</title>
        <authorList>
            <person name="Hausmann B."/>
            <person name="Vandieken V."/>
            <person name="Pjevac P."/>
            <person name="Schreck K."/>
            <person name="Herbold C.W."/>
            <person name="Loy A."/>
        </authorList>
    </citation>
    <scope>NUCLEOTIDE SEQUENCE [LARGE SCALE GENOMIC DNA]</scope>
    <source>
        <strain evidence="3 4">63.6F</strain>
    </source>
</reference>
<dbReference type="Proteomes" id="UP000298460">
    <property type="component" value="Unassembled WGS sequence"/>
</dbReference>
<evidence type="ECO:0000313" key="4">
    <source>
        <dbReference type="Proteomes" id="UP000298460"/>
    </source>
</evidence>
<comment type="caution">
    <text evidence="3">The sequence shown here is derived from an EMBL/GenBank/DDBJ whole genome shotgun (WGS) entry which is preliminary data.</text>
</comment>
<dbReference type="OrthoDB" id="9811720at2"/>
<feature type="domain" description="HPP transmembrane region" evidence="2">
    <location>
        <begin position="56"/>
        <end position="202"/>
    </location>
</feature>
<protein>
    <submittedName>
        <fullName evidence="3">HPP family protein</fullName>
    </submittedName>
</protein>
<sequence length="206" mass="22077">MEIELGVSLVQEVKKLGEIVVPSDLENATTQTVPSLMIMYLSKMKGHKRTTPLVAPPPLDVFITWVGAFLGITAIVLFSHKFDLSVVASFGASAVLIYGVPDAPLSQPRNVIFGHTLSAAAGVATFMMFGLTWWSPALGTALALVVMIITKTTHPPGGATALFAVLSKAHSSYILTPIMVGAVILVIIGVVVNNLSPNRQYPRYWY</sequence>
<dbReference type="EMBL" id="SPQQ01000020">
    <property type="protein sequence ID" value="TGE35097.1"/>
    <property type="molecule type" value="Genomic_DNA"/>
</dbReference>
<feature type="transmembrane region" description="Helical" evidence="1">
    <location>
        <begin position="141"/>
        <end position="166"/>
    </location>
</feature>
<feature type="transmembrane region" description="Helical" evidence="1">
    <location>
        <begin position="112"/>
        <end position="135"/>
    </location>
</feature>
<dbReference type="InterPro" id="IPR007065">
    <property type="entry name" value="HPP"/>
</dbReference>
<keyword evidence="1" id="KW-1133">Transmembrane helix</keyword>
<feature type="transmembrane region" description="Helical" evidence="1">
    <location>
        <begin position="173"/>
        <end position="192"/>
    </location>
</feature>
<keyword evidence="1" id="KW-0812">Transmembrane</keyword>
<dbReference type="PANTHER" id="PTHR33741">
    <property type="entry name" value="TRANSMEMBRANE PROTEIN DDB_G0269096-RELATED"/>
    <property type="match status" value="1"/>
</dbReference>
<gene>
    <name evidence="3" type="ORF">E4K67_27260</name>
</gene>
<dbReference type="PANTHER" id="PTHR33741:SF5">
    <property type="entry name" value="TRANSMEMBRANE PROTEIN DDB_G0269096-RELATED"/>
    <property type="match status" value="1"/>
</dbReference>
<evidence type="ECO:0000259" key="2">
    <source>
        <dbReference type="Pfam" id="PF04982"/>
    </source>
</evidence>